<evidence type="ECO:0000256" key="2">
    <source>
        <dbReference type="SAM" id="Phobius"/>
    </source>
</evidence>
<feature type="compositionally biased region" description="Basic and acidic residues" evidence="1">
    <location>
        <begin position="1"/>
        <end position="14"/>
    </location>
</feature>
<dbReference type="PANTHER" id="PTHR46635">
    <property type="entry name" value="GLYCOSYL TRANSFERASE FAMILY 1 PROTEIN"/>
    <property type="match status" value="1"/>
</dbReference>
<organism evidence="3 4">
    <name type="scientific">Panicum virgatum</name>
    <name type="common">Blackwell switchgrass</name>
    <dbReference type="NCBI Taxonomy" id="38727"/>
    <lineage>
        <taxon>Eukaryota</taxon>
        <taxon>Viridiplantae</taxon>
        <taxon>Streptophyta</taxon>
        <taxon>Embryophyta</taxon>
        <taxon>Tracheophyta</taxon>
        <taxon>Spermatophyta</taxon>
        <taxon>Magnoliopsida</taxon>
        <taxon>Liliopsida</taxon>
        <taxon>Poales</taxon>
        <taxon>Poaceae</taxon>
        <taxon>PACMAD clade</taxon>
        <taxon>Panicoideae</taxon>
        <taxon>Panicodae</taxon>
        <taxon>Paniceae</taxon>
        <taxon>Panicinae</taxon>
        <taxon>Panicum</taxon>
        <taxon>Panicum sect. Hiantes</taxon>
    </lineage>
</organism>
<comment type="caution">
    <text evidence="3">The sequence shown here is derived from an EMBL/GenBank/DDBJ whole genome shotgun (WGS) entry which is preliminary data.</text>
</comment>
<dbReference type="Proteomes" id="UP000823388">
    <property type="component" value="Chromosome 9N"/>
</dbReference>
<dbReference type="Gene3D" id="3.40.50.2000">
    <property type="entry name" value="Glycogen Phosphorylase B"/>
    <property type="match status" value="1"/>
</dbReference>
<evidence type="ECO:0008006" key="5">
    <source>
        <dbReference type="Google" id="ProtNLM"/>
    </source>
</evidence>
<proteinExistence type="predicted"/>
<evidence type="ECO:0000313" key="4">
    <source>
        <dbReference type="Proteomes" id="UP000823388"/>
    </source>
</evidence>
<gene>
    <name evidence="3" type="ORF">PVAP13_9NG464900</name>
</gene>
<name>A0A8T0MQQ6_PANVG</name>
<dbReference type="AlphaFoldDB" id="A0A8T0MQQ6"/>
<feature type="region of interest" description="Disordered" evidence="1">
    <location>
        <begin position="1"/>
        <end position="35"/>
    </location>
</feature>
<keyword evidence="4" id="KW-1185">Reference proteome</keyword>
<dbReference type="SUPFAM" id="SSF53756">
    <property type="entry name" value="UDP-Glycosyltransferase/glycogen phosphorylase"/>
    <property type="match status" value="1"/>
</dbReference>
<dbReference type="Pfam" id="PF13692">
    <property type="entry name" value="Glyco_trans_1_4"/>
    <property type="match status" value="1"/>
</dbReference>
<keyword evidence="2" id="KW-0472">Membrane</keyword>
<feature type="compositionally biased region" description="Low complexity" evidence="1">
    <location>
        <begin position="19"/>
        <end position="34"/>
    </location>
</feature>
<keyword evidence="2" id="KW-1133">Transmembrane helix</keyword>
<feature type="region of interest" description="Disordered" evidence="1">
    <location>
        <begin position="78"/>
        <end position="99"/>
    </location>
</feature>
<protein>
    <recommendedName>
        <fullName evidence="5">Glycosyl transferase family 1 domain-containing protein</fullName>
    </recommendedName>
</protein>
<feature type="transmembrane region" description="Helical" evidence="2">
    <location>
        <begin position="48"/>
        <end position="70"/>
    </location>
</feature>
<evidence type="ECO:0000313" key="3">
    <source>
        <dbReference type="EMBL" id="KAG2539590.1"/>
    </source>
</evidence>
<reference evidence="3" key="1">
    <citation type="submission" date="2020-05" db="EMBL/GenBank/DDBJ databases">
        <title>WGS assembly of Panicum virgatum.</title>
        <authorList>
            <person name="Lovell J.T."/>
            <person name="Jenkins J."/>
            <person name="Shu S."/>
            <person name="Juenger T.E."/>
            <person name="Schmutz J."/>
        </authorList>
    </citation>
    <scope>NUCLEOTIDE SEQUENCE</scope>
    <source>
        <strain evidence="3">AP13</strain>
    </source>
</reference>
<accession>A0A8T0MQQ6</accession>
<sequence>MWRRGAHADADAAHHLPTAGPGASSSSSAAAAGAARRRRRPGLSCRPSHLFFALLVALFTASLLVVWQLLPIGDGDGDAAAEGGGEPPPPPPEGGDGGVMRFSASRVALRAFDGESRLAAARSERRRWAGLAPVRVALAVGNLNVDAQSLMLATVAKGLVGLGYEVEVLALTDGKARDIWEIFCLVNIANIGTLKYVDWSKYNAVLLSSLEGKRVVSILMQEPFRLIPVVWLIHEDTLGQHLRSYAESNESISNVVEDWRAHFHACTYVVFPDSYLPFLYSPLDSGNFLVISGSPVDIWAAKRFGSSHSEETIRKQHGIKEDDVVILVIGSYLFFDHLPSDYATVMRSSAPHILDIAKSKNLRVQFVFFCGNGSDAYNSAFQELASHMGLPDGSIKQFSMTHDIRNLLMFVDVVVYGSLRQEPGFPPLLLRSMSSEIPIVAPNLTAITKYVTDGVHGFLFDSADPSTVSSAFVQILGEKRLLDTAYSVALEGKLLSKNMLAHDCITAHIKLLESVIHFPSYAKLPSSVSKVQERTWLWDPFEMKAALENNLLEGESHTSTKAVDILREFPQSNQTTYSDTNGTSSYDYPRLSDWNELSEIEIFEDIERREMEEIDERVERPLLSWDEVYRNARKSERLKPEGNERDEGELERTGQPVCIYEIYNGEGAWPFLHHGSLYRGVTLSKGGRRPRSDDVDAVTRLSVLDNPYYRDLLCELGAMFAIANRVDTVHKLPWIGFQSWRAAGRKVSLSESAEETLEETTTGENNGDVIYYWSPMDIDQTSDFWSMCDSLNAGNCRSLFEDAFRTMYGLPENVSALPPMPNDGDRWSTLHSWLMPTPSFLKFVMFSRIFVDSLHSLNVYRTEPASCLLGASEPEKRHCYCRILEVLVNVWAYHSGRKMVYLDPFTGDIREQHPLDERTEMWVKFFDFTLLKSMDEDLAEEADDGMHPGNDQWLWPLTGQVFWSGIADREREEKYIKKLDKKLKNKVKLLERQKSGYKQKPLGQ</sequence>
<dbReference type="PANTHER" id="PTHR46635:SF2">
    <property type="entry name" value="GLYCOSYL TRANSFERASE FAMILY 1 DOMAIN-CONTAINING PROTEIN"/>
    <property type="match status" value="1"/>
</dbReference>
<evidence type="ECO:0000256" key="1">
    <source>
        <dbReference type="SAM" id="MobiDB-lite"/>
    </source>
</evidence>
<dbReference type="EMBL" id="CM029054">
    <property type="protein sequence ID" value="KAG2539590.1"/>
    <property type="molecule type" value="Genomic_DNA"/>
</dbReference>
<keyword evidence="2" id="KW-0812">Transmembrane</keyword>